<evidence type="ECO:0000313" key="2">
    <source>
        <dbReference type="Proteomes" id="UP000094043"/>
    </source>
</evidence>
<sequence length="69" mass="7819">MSSKSLTMQGQTAHWFEQVKVWPQFIRIPKLGGTVAYISYAVLVFPQDNCNLSPLDTPKTYLALFCPKL</sequence>
<dbReference type="KEGG" id="cdep:91085426"/>
<dbReference type="AlphaFoldDB" id="A0AAJ8JPJ4"/>
<evidence type="ECO:0000313" key="1">
    <source>
        <dbReference type="EMBL" id="WVN86054.1"/>
    </source>
</evidence>
<reference evidence="1" key="3">
    <citation type="submission" date="2024-01" db="EMBL/GenBank/DDBJ databases">
        <authorList>
            <person name="Coelho M.A."/>
            <person name="David-Palma M."/>
            <person name="Shea T."/>
            <person name="Sun S."/>
            <person name="Cuomo C.A."/>
            <person name="Heitman J."/>
        </authorList>
    </citation>
    <scope>NUCLEOTIDE SEQUENCE</scope>
    <source>
        <strain evidence="1">CBS 7841</strain>
    </source>
</reference>
<dbReference type="Proteomes" id="UP000094043">
    <property type="component" value="Chromosome 1"/>
</dbReference>
<dbReference type="GeneID" id="91085426"/>
<keyword evidence="2" id="KW-1185">Reference proteome</keyword>
<dbReference type="RefSeq" id="XP_066066754.1">
    <property type="nucleotide sequence ID" value="XM_066210657.1"/>
</dbReference>
<organism evidence="1 2">
    <name type="scientific">Cryptococcus depauperatus CBS 7841</name>
    <dbReference type="NCBI Taxonomy" id="1295531"/>
    <lineage>
        <taxon>Eukaryota</taxon>
        <taxon>Fungi</taxon>
        <taxon>Dikarya</taxon>
        <taxon>Basidiomycota</taxon>
        <taxon>Agaricomycotina</taxon>
        <taxon>Tremellomycetes</taxon>
        <taxon>Tremellales</taxon>
        <taxon>Cryptococcaceae</taxon>
        <taxon>Cryptococcus</taxon>
    </lineage>
</organism>
<proteinExistence type="predicted"/>
<gene>
    <name evidence="1" type="ORF">L203_101212</name>
</gene>
<name>A0AAJ8JPJ4_9TREE</name>
<accession>A0AAJ8JPJ4</accession>
<dbReference type="EMBL" id="CP143784">
    <property type="protein sequence ID" value="WVN86054.1"/>
    <property type="molecule type" value="Genomic_DNA"/>
</dbReference>
<reference evidence="1" key="2">
    <citation type="journal article" date="2022" name="Elife">
        <title>Obligate sexual reproduction of a homothallic fungus closely related to the Cryptococcus pathogenic species complex.</title>
        <authorList>
            <person name="Passer A.R."/>
            <person name="Clancey S.A."/>
            <person name="Shea T."/>
            <person name="David-Palma M."/>
            <person name="Averette A.F."/>
            <person name="Boekhout T."/>
            <person name="Porcel B.M."/>
            <person name="Nowrousian M."/>
            <person name="Cuomo C.A."/>
            <person name="Sun S."/>
            <person name="Heitman J."/>
            <person name="Coelho M.A."/>
        </authorList>
    </citation>
    <scope>NUCLEOTIDE SEQUENCE</scope>
    <source>
        <strain evidence="1">CBS 7841</strain>
    </source>
</reference>
<reference evidence="1" key="1">
    <citation type="submission" date="2016-06" db="EMBL/GenBank/DDBJ databases">
        <authorList>
            <person name="Cuomo C."/>
            <person name="Litvintseva A."/>
            <person name="Heitman J."/>
            <person name="Chen Y."/>
            <person name="Sun S."/>
            <person name="Springer D."/>
            <person name="Dromer F."/>
            <person name="Young S."/>
            <person name="Zeng Q."/>
            <person name="Chapman S."/>
            <person name="Gujja S."/>
            <person name="Saif S."/>
            <person name="Birren B."/>
        </authorList>
    </citation>
    <scope>NUCLEOTIDE SEQUENCE</scope>
    <source>
        <strain evidence="1">CBS 7841</strain>
    </source>
</reference>
<protein>
    <submittedName>
        <fullName evidence="1">Uncharacterized protein</fullName>
    </submittedName>
</protein>